<dbReference type="AlphaFoldDB" id="A0A2U9IPN9"/>
<name>A0A2U9IPN9_9CREN</name>
<dbReference type="KEGG" id="asul:DFR86_11050"/>
<dbReference type="OrthoDB" id="38075at2157"/>
<dbReference type="GeneID" id="36838513"/>
<dbReference type="Proteomes" id="UP000248410">
    <property type="component" value="Chromosome"/>
</dbReference>
<reference evidence="1 2" key="1">
    <citation type="submission" date="2018-05" db="EMBL/GenBank/DDBJ databases">
        <title>Complete Genome Sequences of Extremely Thermoacidophilic, Metal-Mobilizing Type-Strain Members of the Archaeal Family Sulfolobaceae: Acidianus brierleyi DSM-1651T, Acidianus sulfidivorans DSM-18786T, Metallosphaera hakonensis DSM-7519T, and Metallosphaera prunae DSM-10039T.</title>
        <authorList>
            <person name="Counts J.A."/>
            <person name="Kelly R.M."/>
        </authorList>
    </citation>
    <scope>NUCLEOTIDE SEQUENCE [LARGE SCALE GENOMIC DNA]</scope>
    <source>
        <strain evidence="1 2">JP7</strain>
    </source>
</reference>
<protein>
    <submittedName>
        <fullName evidence="1">Uncharacterized protein</fullName>
    </submittedName>
</protein>
<keyword evidence="2" id="KW-1185">Reference proteome</keyword>
<evidence type="ECO:0000313" key="2">
    <source>
        <dbReference type="Proteomes" id="UP000248410"/>
    </source>
</evidence>
<dbReference type="EMBL" id="CP029288">
    <property type="protein sequence ID" value="AWR98018.1"/>
    <property type="molecule type" value="Genomic_DNA"/>
</dbReference>
<gene>
    <name evidence="1" type="ORF">DFR86_11050</name>
</gene>
<proteinExistence type="predicted"/>
<evidence type="ECO:0000313" key="1">
    <source>
        <dbReference type="EMBL" id="AWR98018.1"/>
    </source>
</evidence>
<organism evidence="1 2">
    <name type="scientific">Acidianus sulfidivorans JP7</name>
    <dbReference type="NCBI Taxonomy" id="619593"/>
    <lineage>
        <taxon>Archaea</taxon>
        <taxon>Thermoproteota</taxon>
        <taxon>Thermoprotei</taxon>
        <taxon>Sulfolobales</taxon>
        <taxon>Sulfolobaceae</taxon>
        <taxon>Acidianus</taxon>
    </lineage>
</organism>
<sequence>MIKDNCGCIIERKYASDFLARQIFRLSKIPKDYKKIGEIEIEGRRAELYYDKTSQELRYKSTECPLLIITLEALCETFANHKNLDLNSAINAINNIKGLTRNDFVNSVIKEVVRKIEENSLYS</sequence>
<accession>A0A2U9IPN9</accession>
<dbReference type="RefSeq" id="WP_110380908.1">
    <property type="nucleotide sequence ID" value="NZ_CP029288.2"/>
</dbReference>